<proteinExistence type="predicted"/>
<dbReference type="EMBL" id="MU277190">
    <property type="protein sequence ID" value="KAI0067399.1"/>
    <property type="molecule type" value="Genomic_DNA"/>
</dbReference>
<accession>A0ACB8TG22</accession>
<name>A0ACB8TG22_9AGAM</name>
<evidence type="ECO:0000313" key="2">
    <source>
        <dbReference type="Proteomes" id="UP000814140"/>
    </source>
</evidence>
<protein>
    <submittedName>
        <fullName evidence="1">Uncharacterized protein</fullName>
    </submittedName>
</protein>
<organism evidence="1 2">
    <name type="scientific">Artomyces pyxidatus</name>
    <dbReference type="NCBI Taxonomy" id="48021"/>
    <lineage>
        <taxon>Eukaryota</taxon>
        <taxon>Fungi</taxon>
        <taxon>Dikarya</taxon>
        <taxon>Basidiomycota</taxon>
        <taxon>Agaricomycotina</taxon>
        <taxon>Agaricomycetes</taxon>
        <taxon>Russulales</taxon>
        <taxon>Auriscalpiaceae</taxon>
        <taxon>Artomyces</taxon>
    </lineage>
</organism>
<gene>
    <name evidence="1" type="ORF">BV25DRAFT_1819727</name>
</gene>
<comment type="caution">
    <text evidence="1">The sequence shown here is derived from an EMBL/GenBank/DDBJ whole genome shotgun (WGS) entry which is preliminary data.</text>
</comment>
<reference evidence="1" key="1">
    <citation type="submission" date="2021-03" db="EMBL/GenBank/DDBJ databases">
        <authorList>
            <consortium name="DOE Joint Genome Institute"/>
            <person name="Ahrendt S."/>
            <person name="Looney B.P."/>
            <person name="Miyauchi S."/>
            <person name="Morin E."/>
            <person name="Drula E."/>
            <person name="Courty P.E."/>
            <person name="Chicoki N."/>
            <person name="Fauchery L."/>
            <person name="Kohler A."/>
            <person name="Kuo A."/>
            <person name="Labutti K."/>
            <person name="Pangilinan J."/>
            <person name="Lipzen A."/>
            <person name="Riley R."/>
            <person name="Andreopoulos W."/>
            <person name="He G."/>
            <person name="Johnson J."/>
            <person name="Barry K.W."/>
            <person name="Grigoriev I.V."/>
            <person name="Nagy L."/>
            <person name="Hibbett D."/>
            <person name="Henrissat B."/>
            <person name="Matheny P.B."/>
            <person name="Labbe J."/>
            <person name="Martin F."/>
        </authorList>
    </citation>
    <scope>NUCLEOTIDE SEQUENCE</scope>
    <source>
        <strain evidence="1">HHB10654</strain>
    </source>
</reference>
<evidence type="ECO:0000313" key="1">
    <source>
        <dbReference type="EMBL" id="KAI0067399.1"/>
    </source>
</evidence>
<sequence>MSVVDATGLDSFRAYLTNILSIYENGPFPTTIPSYDGPSDPHTDNILRAVGSLARRMHKAEQTLAVAAAAKNDRPHASTSGGNVAERLSVDLEQDVQMSDGETALPAELESSILPTAAPSENGMSATEELGLLKAQISDVARVCNAVKRGDFSQKISVPVEDEAMVQLKDTVNSMVVHLQHVALGLTLAGTQACIDGKLGGQALVLDVDGAWRDLVGIVNNLLAHLTSLVRSVARVTKSVALGDMSKQIDGNGRGEFADLKTTVNGMVVRLRAVQGELSRVTSEVGSRGAFSDQAYVPEMEGVWLELVRNVNRMCVSLTNQVRSIASVTTAVAGGDLTRKVDIHLEGEMAALKTSINSLVDQLAIRIAAERLRDSPGMQEMTSETVLIAP</sequence>
<dbReference type="Proteomes" id="UP000814140">
    <property type="component" value="Unassembled WGS sequence"/>
</dbReference>
<keyword evidence="2" id="KW-1185">Reference proteome</keyword>
<reference evidence="1" key="2">
    <citation type="journal article" date="2022" name="New Phytol.">
        <title>Evolutionary transition to the ectomycorrhizal habit in the genomes of a hyperdiverse lineage of mushroom-forming fungi.</title>
        <authorList>
            <person name="Looney B."/>
            <person name="Miyauchi S."/>
            <person name="Morin E."/>
            <person name="Drula E."/>
            <person name="Courty P.E."/>
            <person name="Kohler A."/>
            <person name="Kuo A."/>
            <person name="LaButti K."/>
            <person name="Pangilinan J."/>
            <person name="Lipzen A."/>
            <person name="Riley R."/>
            <person name="Andreopoulos W."/>
            <person name="He G."/>
            <person name="Johnson J."/>
            <person name="Nolan M."/>
            <person name="Tritt A."/>
            <person name="Barry K.W."/>
            <person name="Grigoriev I.V."/>
            <person name="Nagy L.G."/>
            <person name="Hibbett D."/>
            <person name="Henrissat B."/>
            <person name="Matheny P.B."/>
            <person name="Labbe J."/>
            <person name="Martin F.M."/>
        </authorList>
    </citation>
    <scope>NUCLEOTIDE SEQUENCE</scope>
    <source>
        <strain evidence="1">HHB10654</strain>
    </source>
</reference>